<accession>A0A2K3K5D5</accession>
<organism evidence="2 3">
    <name type="scientific">Trifolium pratense</name>
    <name type="common">Red clover</name>
    <dbReference type="NCBI Taxonomy" id="57577"/>
    <lineage>
        <taxon>Eukaryota</taxon>
        <taxon>Viridiplantae</taxon>
        <taxon>Streptophyta</taxon>
        <taxon>Embryophyta</taxon>
        <taxon>Tracheophyta</taxon>
        <taxon>Spermatophyta</taxon>
        <taxon>Magnoliopsida</taxon>
        <taxon>eudicotyledons</taxon>
        <taxon>Gunneridae</taxon>
        <taxon>Pentapetalae</taxon>
        <taxon>rosids</taxon>
        <taxon>fabids</taxon>
        <taxon>Fabales</taxon>
        <taxon>Fabaceae</taxon>
        <taxon>Papilionoideae</taxon>
        <taxon>50 kb inversion clade</taxon>
        <taxon>NPAAA clade</taxon>
        <taxon>Hologalegina</taxon>
        <taxon>IRL clade</taxon>
        <taxon>Trifolieae</taxon>
        <taxon>Trifolium</taxon>
    </lineage>
</organism>
<protein>
    <submittedName>
        <fullName evidence="2">Uncharacterized protein</fullName>
    </submittedName>
</protein>
<evidence type="ECO:0000313" key="2">
    <source>
        <dbReference type="EMBL" id="PNX61503.1"/>
    </source>
</evidence>
<feature type="region of interest" description="Disordered" evidence="1">
    <location>
        <begin position="26"/>
        <end position="46"/>
    </location>
</feature>
<dbReference type="Proteomes" id="UP000236291">
    <property type="component" value="Unassembled WGS sequence"/>
</dbReference>
<name>A0A2K3K5D5_TRIPR</name>
<comment type="caution">
    <text evidence="2">The sequence shown here is derived from an EMBL/GenBank/DDBJ whole genome shotgun (WGS) entry which is preliminary data.</text>
</comment>
<reference evidence="2 3" key="1">
    <citation type="journal article" date="2014" name="Am. J. Bot.">
        <title>Genome assembly and annotation for red clover (Trifolium pratense; Fabaceae).</title>
        <authorList>
            <person name="Istvanek J."/>
            <person name="Jaros M."/>
            <person name="Krenek A."/>
            <person name="Repkova J."/>
        </authorList>
    </citation>
    <scope>NUCLEOTIDE SEQUENCE [LARGE SCALE GENOMIC DNA]</scope>
    <source>
        <strain evidence="3">cv. Tatra</strain>
        <tissue evidence="2">Young leaves</tissue>
    </source>
</reference>
<dbReference type="EMBL" id="ASHM01142194">
    <property type="protein sequence ID" value="PNX61503.1"/>
    <property type="molecule type" value="Genomic_DNA"/>
</dbReference>
<evidence type="ECO:0000256" key="1">
    <source>
        <dbReference type="SAM" id="MobiDB-lite"/>
    </source>
</evidence>
<proteinExistence type="predicted"/>
<dbReference type="AlphaFoldDB" id="A0A2K3K5D5"/>
<feature type="non-terminal residue" evidence="2">
    <location>
        <position position="46"/>
    </location>
</feature>
<gene>
    <name evidence="2" type="ORF">L195_g060700</name>
</gene>
<sequence>MYGFGNISSAKLKSSRSVLVSLEFDGANSGNPGRSAAGAVLRDGNQ</sequence>
<evidence type="ECO:0000313" key="3">
    <source>
        <dbReference type="Proteomes" id="UP000236291"/>
    </source>
</evidence>
<reference evidence="2 3" key="2">
    <citation type="journal article" date="2017" name="Front. Plant Sci.">
        <title>Gene Classification and Mining of Molecular Markers Useful in Red Clover (Trifolium pratense) Breeding.</title>
        <authorList>
            <person name="Istvanek J."/>
            <person name="Dluhosova J."/>
            <person name="Dluhos P."/>
            <person name="Patkova L."/>
            <person name="Nedelnik J."/>
            <person name="Repkova J."/>
        </authorList>
    </citation>
    <scope>NUCLEOTIDE SEQUENCE [LARGE SCALE GENOMIC DNA]</scope>
    <source>
        <strain evidence="3">cv. Tatra</strain>
        <tissue evidence="2">Young leaves</tissue>
    </source>
</reference>